<comment type="subcellular location">
    <subcellularLocation>
        <location evidence="1">Nucleus</location>
    </subcellularLocation>
</comment>
<dbReference type="EMBL" id="ML992505">
    <property type="protein sequence ID" value="KAF2224291.1"/>
    <property type="molecule type" value="Genomic_DNA"/>
</dbReference>
<feature type="domain" description="UmuC" evidence="11">
    <location>
        <begin position="46"/>
        <end position="308"/>
    </location>
</feature>
<dbReference type="InterPro" id="IPR043128">
    <property type="entry name" value="Rev_trsase/Diguanyl_cyclase"/>
</dbReference>
<evidence type="ECO:0000259" key="12">
    <source>
        <dbReference type="PROSITE" id="PS51907"/>
    </source>
</evidence>
<dbReference type="AlphaFoldDB" id="A0A6A6GF33"/>
<organism evidence="13 14">
    <name type="scientific">Elsinoe ampelina</name>
    <dbReference type="NCBI Taxonomy" id="302913"/>
    <lineage>
        <taxon>Eukaryota</taxon>
        <taxon>Fungi</taxon>
        <taxon>Dikarya</taxon>
        <taxon>Ascomycota</taxon>
        <taxon>Pezizomycotina</taxon>
        <taxon>Dothideomycetes</taxon>
        <taxon>Dothideomycetidae</taxon>
        <taxon>Myriangiales</taxon>
        <taxon>Elsinoaceae</taxon>
        <taxon>Elsinoe</taxon>
    </lineage>
</organism>
<keyword evidence="8" id="KW-0539">Nucleus</keyword>
<dbReference type="Gene3D" id="3.30.70.270">
    <property type="match status" value="1"/>
</dbReference>
<evidence type="ECO:0000256" key="4">
    <source>
        <dbReference type="ARBA" id="ARBA00022763"/>
    </source>
</evidence>
<feature type="region of interest" description="Disordered" evidence="10">
    <location>
        <begin position="496"/>
        <end position="609"/>
    </location>
</feature>
<dbReference type="GO" id="GO:0006281">
    <property type="term" value="P:DNA repair"/>
    <property type="evidence" value="ECO:0007669"/>
    <property type="project" value="UniProtKB-KW"/>
</dbReference>
<accession>A0A6A6GF33</accession>
<reference evidence="14" key="1">
    <citation type="journal article" date="2020" name="Stud. Mycol.">
        <title>101 Dothideomycetes genomes: A test case for predicting lifestyles and emergence of pathogens.</title>
        <authorList>
            <person name="Haridas S."/>
            <person name="Albert R."/>
            <person name="Binder M."/>
            <person name="Bloem J."/>
            <person name="LaButti K."/>
            <person name="Salamov A."/>
            <person name="Andreopoulos B."/>
            <person name="Baker S."/>
            <person name="Barry K."/>
            <person name="Bills G."/>
            <person name="Bluhm B."/>
            <person name="Cannon C."/>
            <person name="Castanera R."/>
            <person name="Culley D."/>
            <person name="Daum C."/>
            <person name="Ezra D."/>
            <person name="Gonzalez J."/>
            <person name="Henrissat B."/>
            <person name="Kuo A."/>
            <person name="Liang C."/>
            <person name="Lipzen A."/>
            <person name="Lutzoni F."/>
            <person name="Magnuson J."/>
            <person name="Mondo S."/>
            <person name="Nolan M."/>
            <person name="Ohm R."/>
            <person name="Pangilinan J."/>
            <person name="Park H.-J."/>
            <person name="Ramirez L."/>
            <person name="Alfaro M."/>
            <person name="Sun H."/>
            <person name="Tritt A."/>
            <person name="Yoshinaga Y."/>
            <person name="Zwiers L.-H."/>
            <person name="Turgeon B."/>
            <person name="Goodwin S."/>
            <person name="Spatafora J."/>
            <person name="Crous P."/>
            <person name="Grigoriev I."/>
        </authorList>
    </citation>
    <scope>NUCLEOTIDE SEQUENCE [LARGE SCALE GENOMIC DNA]</scope>
    <source>
        <strain evidence="14">CECT 20119</strain>
    </source>
</reference>
<dbReference type="FunFam" id="3.40.1170.60:FF:000008">
    <property type="entry name" value="DNA polymerase eta subunit"/>
    <property type="match status" value="1"/>
</dbReference>
<dbReference type="GO" id="GO:0005657">
    <property type="term" value="C:replication fork"/>
    <property type="evidence" value="ECO:0007669"/>
    <property type="project" value="UniProtKB-ARBA"/>
</dbReference>
<feature type="compositionally biased region" description="Basic and acidic residues" evidence="10">
    <location>
        <begin position="625"/>
        <end position="637"/>
    </location>
</feature>
<keyword evidence="14" id="KW-1185">Reference proteome</keyword>
<evidence type="ECO:0000256" key="10">
    <source>
        <dbReference type="SAM" id="MobiDB-lite"/>
    </source>
</evidence>
<dbReference type="InterPro" id="IPR052230">
    <property type="entry name" value="DNA_polymerase_eta"/>
</dbReference>
<dbReference type="GO" id="GO:0035861">
    <property type="term" value="C:site of double-strand break"/>
    <property type="evidence" value="ECO:0007669"/>
    <property type="project" value="TreeGrafter"/>
</dbReference>
<name>A0A6A6GF33_9PEZI</name>
<feature type="region of interest" description="Disordered" evidence="10">
    <location>
        <begin position="1"/>
        <end position="23"/>
    </location>
</feature>
<keyword evidence="3" id="KW-0479">Metal-binding</keyword>
<evidence type="ECO:0000313" key="13">
    <source>
        <dbReference type="EMBL" id="KAF2224291.1"/>
    </source>
</evidence>
<protein>
    <recommendedName>
        <fullName evidence="9">DNA polymerase eta</fullName>
    </recommendedName>
</protein>
<dbReference type="Proteomes" id="UP000799538">
    <property type="component" value="Unassembled WGS sequence"/>
</dbReference>
<dbReference type="GO" id="GO:0070987">
    <property type="term" value="P:error-free translesion synthesis"/>
    <property type="evidence" value="ECO:0007669"/>
    <property type="project" value="UniProtKB-ARBA"/>
</dbReference>
<feature type="compositionally biased region" description="Low complexity" evidence="10">
    <location>
        <begin position="567"/>
        <end position="582"/>
    </location>
</feature>
<evidence type="ECO:0000256" key="2">
    <source>
        <dbReference type="ARBA" id="ARBA00022679"/>
    </source>
</evidence>
<dbReference type="GO" id="GO:0007064">
    <property type="term" value="P:mitotic sister chromatid cohesion"/>
    <property type="evidence" value="ECO:0007669"/>
    <property type="project" value="UniProtKB-ARBA"/>
</dbReference>
<feature type="compositionally biased region" description="Low complexity" evidence="10">
    <location>
        <begin position="638"/>
        <end position="665"/>
    </location>
</feature>
<evidence type="ECO:0000256" key="6">
    <source>
        <dbReference type="ARBA" id="ARBA00022833"/>
    </source>
</evidence>
<dbReference type="InterPro" id="IPR041298">
    <property type="entry name" value="UBZ3"/>
</dbReference>
<keyword evidence="5" id="KW-0863">Zinc-finger</keyword>
<dbReference type="FunFam" id="1.10.150.20:FF:000014">
    <property type="entry name" value="Polymerase (DNA directed), eta"/>
    <property type="match status" value="1"/>
</dbReference>
<evidence type="ECO:0000256" key="7">
    <source>
        <dbReference type="ARBA" id="ARBA00023204"/>
    </source>
</evidence>
<dbReference type="GO" id="GO:0003684">
    <property type="term" value="F:damaged DNA binding"/>
    <property type="evidence" value="ECO:0007669"/>
    <property type="project" value="InterPro"/>
</dbReference>
<evidence type="ECO:0000256" key="1">
    <source>
        <dbReference type="ARBA" id="ARBA00004123"/>
    </source>
</evidence>
<dbReference type="GO" id="GO:0009314">
    <property type="term" value="P:response to radiation"/>
    <property type="evidence" value="ECO:0007669"/>
    <property type="project" value="TreeGrafter"/>
</dbReference>
<evidence type="ECO:0000256" key="5">
    <source>
        <dbReference type="ARBA" id="ARBA00022771"/>
    </source>
</evidence>
<dbReference type="Pfam" id="PF11799">
    <property type="entry name" value="IMS_C"/>
    <property type="match status" value="1"/>
</dbReference>
<dbReference type="Pfam" id="PF21704">
    <property type="entry name" value="POLH-Rev1_HhH"/>
    <property type="match status" value="1"/>
</dbReference>
<feature type="region of interest" description="Disordered" evidence="10">
    <location>
        <begin position="625"/>
        <end position="696"/>
    </location>
</feature>
<evidence type="ECO:0000256" key="3">
    <source>
        <dbReference type="ARBA" id="ARBA00022723"/>
    </source>
</evidence>
<sequence>MSPAPATYINSSPGSPSASRPKRSKFTYKHLSTLLSYSTTSPLRCIAHIDLDAFYAQCEQVRLNLPPTAPLAVQQWQGLIAINYPARAFGLSRHVTCHEAKTKCPEIILQHVATWREGDAKWAYHDDAFVQIATHKVSLDPYRLESRRILAVIKEALPATTQRVEKASIDEVFLDLSAHVHGVLLERYPELKGPAPYDDPTEKLPRPPTTAIDWDADALVDLDDGEFEEKEPDWDDVVMSLASEIVRGVRQAVFEKLKYTCSAGVAKNKMLAKLGSGHKKPKSQTVVRNRAVGHFLSGFKFTKIRNLGGKLGDEVVAAFNTETVEGLLDVGLDQMKKVLGDDTGSWLHGVIRGEDNSEVNPRTQIKSMLSAKSFRPSINSFEVGCKWLRIFVADIFSRLVEEGVLDNKRRPKTINLHHRQGGQMRSKQAPIPTGRAIDEETLFGLAKNLLGQVVVDGRAWPCANLSLSVGGFEDGVKDNHGIGGFLVRGEEAKAMNVTRSIPDREDSGTPPPGKRRKIDDSGGIRTFFGTHRGDTNRSEEQHDEEADLLDDEDVFAPPPSGQIFNEPPQSGPMTSSSTTPRPSDTRPPAPSNPPDRPLSTNGIKSSNTYLCERCQKQIRKLEMSEHEDWHFARDMQRELAQQEQQQRQQEQQQQQTAAVPTQTARSLVQNSKGRGRGRPPGNSIKAEKGQSKLAFG</sequence>
<dbReference type="FunFam" id="3.30.1490.100:FF:000009">
    <property type="entry name" value="DNA polymerase eta subunit"/>
    <property type="match status" value="1"/>
</dbReference>
<feature type="compositionally biased region" description="Polar residues" evidence="10">
    <location>
        <begin position="8"/>
        <end position="18"/>
    </location>
</feature>
<dbReference type="InterPro" id="IPR017961">
    <property type="entry name" value="DNA_pol_Y-fam_little_finger"/>
</dbReference>
<dbReference type="GO" id="GO:0008270">
    <property type="term" value="F:zinc ion binding"/>
    <property type="evidence" value="ECO:0007669"/>
    <property type="project" value="UniProtKB-KW"/>
</dbReference>
<dbReference type="GO" id="GO:0005634">
    <property type="term" value="C:nucleus"/>
    <property type="evidence" value="ECO:0007669"/>
    <property type="project" value="UniProtKB-SubCell"/>
</dbReference>
<dbReference type="Gene3D" id="3.40.1170.60">
    <property type="match status" value="1"/>
</dbReference>
<dbReference type="SUPFAM" id="SSF100879">
    <property type="entry name" value="Lesion bypass DNA polymerase (Y-family), little finger domain"/>
    <property type="match status" value="1"/>
</dbReference>
<evidence type="ECO:0000259" key="11">
    <source>
        <dbReference type="PROSITE" id="PS50173"/>
    </source>
</evidence>
<dbReference type="Gene3D" id="3.30.1490.100">
    <property type="entry name" value="DNA polymerase, Y-family, little finger domain"/>
    <property type="match status" value="1"/>
</dbReference>
<keyword evidence="4" id="KW-0227">DNA damage</keyword>
<dbReference type="Gene3D" id="1.10.150.20">
    <property type="entry name" value="5' to 3' exonuclease, C-terminal subdomain"/>
    <property type="match status" value="1"/>
</dbReference>
<dbReference type="InterPro" id="IPR036775">
    <property type="entry name" value="DNA_pol_Y-fam_lit_finger_sf"/>
</dbReference>
<dbReference type="InterPro" id="IPR043502">
    <property type="entry name" value="DNA/RNA_pol_sf"/>
</dbReference>
<dbReference type="PANTHER" id="PTHR45873:SF1">
    <property type="entry name" value="DNA POLYMERASE ETA"/>
    <property type="match status" value="1"/>
</dbReference>
<feature type="domain" description="UBZ3-type" evidence="12">
    <location>
        <begin position="604"/>
        <end position="638"/>
    </location>
</feature>
<feature type="compositionally biased region" description="Acidic residues" evidence="10">
    <location>
        <begin position="541"/>
        <end position="554"/>
    </location>
</feature>
<dbReference type="GO" id="GO:0042276">
    <property type="term" value="P:error-prone translesion synthesis"/>
    <property type="evidence" value="ECO:0007669"/>
    <property type="project" value="TreeGrafter"/>
</dbReference>
<dbReference type="Pfam" id="PF00817">
    <property type="entry name" value="IMS"/>
    <property type="match status" value="1"/>
</dbReference>
<proteinExistence type="predicted"/>
<dbReference type="GO" id="GO:0003887">
    <property type="term" value="F:DNA-directed DNA polymerase activity"/>
    <property type="evidence" value="ECO:0007669"/>
    <property type="project" value="TreeGrafter"/>
</dbReference>
<dbReference type="InterPro" id="IPR001126">
    <property type="entry name" value="UmuC"/>
</dbReference>
<evidence type="ECO:0000256" key="9">
    <source>
        <dbReference type="ARBA" id="ARBA00044975"/>
    </source>
</evidence>
<dbReference type="PIRSF" id="PIRSF036603">
    <property type="entry name" value="DPol_eta"/>
    <property type="match status" value="1"/>
</dbReference>
<keyword evidence="6" id="KW-0862">Zinc</keyword>
<keyword evidence="7" id="KW-0234">DNA repair</keyword>
<feature type="compositionally biased region" description="Polar residues" evidence="10">
    <location>
        <begin position="598"/>
        <end position="609"/>
    </location>
</feature>
<feature type="compositionally biased region" description="Basic and acidic residues" evidence="10">
    <location>
        <begin position="531"/>
        <end position="540"/>
    </location>
</feature>
<keyword evidence="2" id="KW-0808">Transferase</keyword>
<gene>
    <name evidence="13" type="ORF">BDZ85DRAFT_260705</name>
</gene>
<dbReference type="SUPFAM" id="SSF56672">
    <property type="entry name" value="DNA/RNA polymerases"/>
    <property type="match status" value="1"/>
</dbReference>
<dbReference type="PROSITE" id="PS51907">
    <property type="entry name" value="ZF_UBZ3"/>
    <property type="match status" value="1"/>
</dbReference>
<evidence type="ECO:0000256" key="8">
    <source>
        <dbReference type="ARBA" id="ARBA00023242"/>
    </source>
</evidence>
<dbReference type="PANTHER" id="PTHR45873">
    <property type="entry name" value="DNA POLYMERASE ETA"/>
    <property type="match status" value="1"/>
</dbReference>
<feature type="compositionally biased region" description="Pro residues" evidence="10">
    <location>
        <begin position="585"/>
        <end position="596"/>
    </location>
</feature>
<dbReference type="Pfam" id="PF18439">
    <property type="entry name" value="zf_UBZ"/>
    <property type="match status" value="1"/>
</dbReference>
<evidence type="ECO:0000313" key="14">
    <source>
        <dbReference type="Proteomes" id="UP000799538"/>
    </source>
</evidence>
<dbReference type="PROSITE" id="PS50173">
    <property type="entry name" value="UMUC"/>
    <property type="match status" value="1"/>
</dbReference>
<dbReference type="OrthoDB" id="5723at2759"/>